<sequence length="106" mass="12232">IARIIKEVRSEVFTEYLTIKRANFDSIASFLSRHTLLRKRVKDTKFKIDDNFELTFFYNAIKAAYPIKAKYWAAALEGKELDIGTFLSKLSNIGNVKSYTSMNVNI</sequence>
<protein>
    <submittedName>
        <fullName evidence="1">Uncharacterized protein</fullName>
    </submittedName>
</protein>
<proteinExistence type="predicted"/>
<dbReference type="EMBL" id="JAVLET010000003">
    <property type="protein sequence ID" value="KAL0472687.1"/>
    <property type="molecule type" value="Genomic_DNA"/>
</dbReference>
<organism evidence="1 2">
    <name type="scientific">Neurospora intermedia</name>
    <dbReference type="NCBI Taxonomy" id="5142"/>
    <lineage>
        <taxon>Eukaryota</taxon>
        <taxon>Fungi</taxon>
        <taxon>Dikarya</taxon>
        <taxon>Ascomycota</taxon>
        <taxon>Pezizomycotina</taxon>
        <taxon>Sordariomycetes</taxon>
        <taxon>Sordariomycetidae</taxon>
        <taxon>Sordariales</taxon>
        <taxon>Sordariaceae</taxon>
        <taxon>Neurospora</taxon>
    </lineage>
</organism>
<keyword evidence="2" id="KW-1185">Reference proteome</keyword>
<reference evidence="1 2" key="1">
    <citation type="submission" date="2023-09" db="EMBL/GenBank/DDBJ databases">
        <title>Multi-omics analysis of a traditional fermented food reveals byproduct-associated fungal strains for waste-to-food upcycling.</title>
        <authorList>
            <consortium name="Lawrence Berkeley National Laboratory"/>
            <person name="Rekdal V.M."/>
            <person name="Villalobos-Escobedo J.M."/>
            <person name="Rodriguez-Valeron N."/>
            <person name="Garcia M.O."/>
            <person name="Vasquez D.P."/>
            <person name="Damayanti I."/>
            <person name="Sorensen P.M."/>
            <person name="Baidoo E.E."/>
            <person name="De Carvalho A.C."/>
            <person name="Riley R."/>
            <person name="Lipzen A."/>
            <person name="He G."/>
            <person name="Yan M."/>
            <person name="Haridas S."/>
            <person name="Daum C."/>
            <person name="Yoshinaga Y."/>
            <person name="Ng V."/>
            <person name="Grigoriev I.V."/>
            <person name="Munk R."/>
            <person name="Nuraida L."/>
            <person name="Wijaya C.H."/>
            <person name="Morales P.-C."/>
            <person name="Keasling J.D."/>
        </authorList>
    </citation>
    <scope>NUCLEOTIDE SEQUENCE [LARGE SCALE GENOMIC DNA]</scope>
    <source>
        <strain evidence="1 2">FGSC 2613</strain>
    </source>
</reference>
<name>A0ABR3DJ14_NEUIN</name>
<evidence type="ECO:0000313" key="2">
    <source>
        <dbReference type="Proteomes" id="UP001451303"/>
    </source>
</evidence>
<feature type="non-terminal residue" evidence="1">
    <location>
        <position position="1"/>
    </location>
</feature>
<accession>A0ABR3DJ14</accession>
<dbReference type="Proteomes" id="UP001451303">
    <property type="component" value="Unassembled WGS sequence"/>
</dbReference>
<evidence type="ECO:0000313" key="1">
    <source>
        <dbReference type="EMBL" id="KAL0472687.1"/>
    </source>
</evidence>
<gene>
    <name evidence="1" type="ORF">QR685DRAFT_440395</name>
</gene>
<comment type="caution">
    <text evidence="1">The sequence shown here is derived from an EMBL/GenBank/DDBJ whole genome shotgun (WGS) entry which is preliminary data.</text>
</comment>